<evidence type="ECO:0000256" key="12">
    <source>
        <dbReference type="ARBA" id="ARBA00023125"/>
    </source>
</evidence>
<keyword evidence="9 15" id="KW-1177">Microtubular inwards viral transport</keyword>
<feature type="disulfide bond" evidence="15">
    <location>
        <begin position="19"/>
        <end position="25"/>
    </location>
</feature>
<comment type="subcellular location">
    <subcellularLocation>
        <location evidence="15">Virion</location>
    </subcellularLocation>
    <subcellularLocation>
        <location evidence="15">Host nucleus</location>
    </subcellularLocation>
</comment>
<comment type="PTM">
    <text evidence="15">Highly phosphorylated.</text>
</comment>
<evidence type="ECO:0000256" key="4">
    <source>
        <dbReference type="ARBA" id="ARBA00022562"/>
    </source>
</evidence>
<evidence type="ECO:0000256" key="8">
    <source>
        <dbReference type="ARBA" id="ARBA00022921"/>
    </source>
</evidence>
<evidence type="ECO:0000256" key="15">
    <source>
        <dbReference type="HAMAP-Rule" id="MF_04003"/>
    </source>
</evidence>
<evidence type="ECO:0000256" key="6">
    <source>
        <dbReference type="ARBA" id="ARBA00022812"/>
    </source>
</evidence>
<evidence type="ECO:0000256" key="16">
    <source>
        <dbReference type="SAM" id="MobiDB-lite"/>
    </source>
</evidence>
<keyword evidence="1 15" id="KW-1163">Viral penetration into host nucleus</keyword>
<dbReference type="GO" id="GO:0075521">
    <property type="term" value="P:microtubule-dependent intracellular transport of viral material towards nucleus"/>
    <property type="evidence" value="ECO:0007669"/>
    <property type="project" value="UniProtKB-UniRule"/>
</dbReference>
<keyword evidence="6" id="KW-1040">Host Golgi apparatus</keyword>
<keyword evidence="8 15" id="KW-0426">Late protein</keyword>
<evidence type="ECO:0000256" key="1">
    <source>
        <dbReference type="ARBA" id="ARBA00022524"/>
    </source>
</evidence>
<evidence type="ECO:0000256" key="3">
    <source>
        <dbReference type="ARBA" id="ARBA00022561"/>
    </source>
</evidence>
<evidence type="ECO:0000256" key="5">
    <source>
        <dbReference type="ARBA" id="ARBA00022581"/>
    </source>
</evidence>
<evidence type="ECO:0000313" key="17">
    <source>
        <dbReference type="EMBL" id="AEG21068.1"/>
    </source>
</evidence>
<keyword evidence="12 15" id="KW-0238">DNA-binding</keyword>
<dbReference type="GO" id="GO:0046718">
    <property type="term" value="P:symbiont entry into host cell"/>
    <property type="evidence" value="ECO:0007669"/>
    <property type="project" value="UniProtKB-KW"/>
</dbReference>
<reference evidence="17 18" key="2">
    <citation type="journal article" date="2013" name="Virology">
        <title>Synonymous codon changes in the oncogenes of the cottontail rabbit papillomavirus lead to increased oncogenicity and immunogenicity of the virus.</title>
        <authorList>
            <person name="Cladel N.M."/>
            <person name="Budgeon L.R."/>
            <person name="Hu J."/>
            <person name="Balogh K.K."/>
            <person name="Christensen N.D."/>
        </authorList>
    </citation>
    <scope>NUCLEOTIDE SEQUENCE [LARGE SCALE GENOMIC DNA]</scope>
    <source>
        <strain evidence="17">Hershey</strain>
    </source>
</reference>
<sequence length="492" mass="52708">MVARSRKRRAAPQDIYPTCKIAGNCPADIQNKFENKTIADKILQYGSLGVFFGGLGISSAGGSGGRLGYTPLSGGGGRVIAAAPVRPPITTESVGPLDIVPEVADPGGPTLVSLHELPAETPYVSSTNVTGDGAAEPLPAGHGGSQISDVTSGTSGTVSRTHINNPVFEAPMTGDQDVSDVHVFAHSESSITINQTENTGGELIEMVPLRHPPRSEGDFRETSFSTSTPNPDRSALRSINVASRRYQQVQVENPAFLNRPRELVQFENTFDNPAFVDDEQLSLLFEQDLDTVVAAPDPAFQDVVRLSRPSFTQSRLVGFASARLGRTLTMQTRSGKAFGPAKHFYYELSSIAEGPEPDILIPESEQETSFTDATSKDTQQEAEVYADGSTLETDTSADENLTLVFSDRGRGQGSHVPIPGKSTIGGPINIGDSKYYTLNPGETTSFEADVISPVFIFEGNADGTYYLEEPLRKKRRKSIFLLADGSVAVYAE</sequence>
<reference evidence="17 18" key="1">
    <citation type="journal article" date="1999" name="Vaccine">
        <title>Intramuscular injection of plasmid DNA encoding cottontail rabbit papillomavirus E1, E2, E6 and E7 induces T cell-mediated but not humoral immune responses in rabbits.</title>
        <authorList>
            <person name="Han R."/>
            <person name="Reed C.A."/>
            <person name="Cladel N.M."/>
            <person name="Christensen N.D."/>
        </authorList>
    </citation>
    <scope>NUCLEOTIDE SEQUENCE [LARGE SCALE GENOMIC DNA]</scope>
    <source>
        <strain evidence="17">Hershey</strain>
    </source>
</reference>
<organism evidence="17 18">
    <name type="scientific">Kappapapillomavirus 2</name>
    <dbReference type="NCBI Taxonomy" id="10623"/>
    <lineage>
        <taxon>Viruses</taxon>
        <taxon>Monodnaviria</taxon>
        <taxon>Shotokuvirae</taxon>
        <taxon>Cossaviricota</taxon>
        <taxon>Papovaviricetes</taxon>
        <taxon>Zurhausenvirales</taxon>
        <taxon>Papillomaviridae</taxon>
        <taxon>Firstpapillomavirinae</taxon>
        <taxon>Kappapapillomavirus</taxon>
    </lineage>
</organism>
<evidence type="ECO:0000256" key="10">
    <source>
        <dbReference type="ARBA" id="ARBA00023046"/>
    </source>
</evidence>
<evidence type="ECO:0000256" key="2">
    <source>
        <dbReference type="ARBA" id="ARBA00022553"/>
    </source>
</evidence>
<comment type="caution">
    <text evidence="15">Lacks conserved residue(s) required for the propagation of feature annotation.</text>
</comment>
<dbReference type="GO" id="GO:0019028">
    <property type="term" value="C:viral capsid"/>
    <property type="evidence" value="ECO:0007669"/>
    <property type="project" value="UniProtKB-UniRule"/>
</dbReference>
<dbReference type="Proteomes" id="UP000102836">
    <property type="component" value="Genome"/>
</dbReference>
<dbReference type="GO" id="GO:0075732">
    <property type="term" value="P:viral penetration into host nucleus"/>
    <property type="evidence" value="ECO:0007669"/>
    <property type="project" value="UniProtKB-KW"/>
</dbReference>
<feature type="region of interest" description="Disordered" evidence="16">
    <location>
        <begin position="214"/>
        <end position="233"/>
    </location>
</feature>
<feature type="compositionally biased region" description="Polar residues" evidence="16">
    <location>
        <begin position="222"/>
        <end position="231"/>
    </location>
</feature>
<comment type="function">
    <text evidence="15">Minor protein of the capsid that localizes along the inner surface of the virion, within the central cavities beneath the L1 pentamers. Plays a role in capsid stabilization through interaction with the major capsid protein L1. Once the virion enters the host cell, L2 escorts the genomic DNA into the nucleus by promoting escape from the endosomal compartments and traffic through the host Golgi network. Mechanistically, the C-terminus of L2 possesses a cell-penetrating peptide that protudes from the host endosome, interacts with host cytoplasmic retromer cargo and thereby mediates the capsid delivery to the host trans-Golgi network. Plays a role through its interaction with host dynein in the intracellular microtubule-dependent transport of viral capsid toward the nucleus. Mediates the viral genome import into the nucleus through binding to host importins. Once within the nucleus, L2 localizes viral genomes to host PML bodies in order to activate early gene expression for establishment of infection. Later on, promotes late gene expression by interacting with the viral E2 protein and by inhibiting its transcriptional activation functions. During virion assembly, encapsidates the genome by direct interaction with the viral DNA.</text>
</comment>
<dbReference type="EMBL" id="JF303889">
    <property type="protein sequence ID" value="AEG21068.1"/>
    <property type="molecule type" value="Genomic_DNA"/>
</dbReference>
<dbReference type="GO" id="GO:0003677">
    <property type="term" value="F:DNA binding"/>
    <property type="evidence" value="ECO:0007669"/>
    <property type="project" value="UniProtKB-UniRule"/>
</dbReference>
<dbReference type="GO" id="GO:0043657">
    <property type="term" value="C:host cell"/>
    <property type="evidence" value="ECO:0007669"/>
    <property type="project" value="GOC"/>
</dbReference>
<dbReference type="Pfam" id="PF00513">
    <property type="entry name" value="Late_protein_L2"/>
    <property type="match status" value="1"/>
</dbReference>
<comment type="subunit">
    <text evidence="15">Interacts with major capsid protein L1. Interacts with E2; this interaction inhibits E2 transcriptional activity but not the DNA replication function E2. Interacts with host HSPA8; this interaction is required for L2 nuclear translocation. Interacts with host importins KPNB2 and KPNB3. Forms a complex with importin alpha2-beta1 heterodimers via interaction with the importin alpha2 adapter. Interacts with host DYNLT1; this interaction is essential for virus intracellular transport during entry. Interacts (via C-terminus) with host retromer subunits VPS35 AND VPS29.</text>
</comment>
<accession>F6LNN5</accession>
<keyword evidence="13 15" id="KW-1015">Disulfide bond</keyword>
<protein>
    <recommendedName>
        <fullName evidence="15">Minor capsid protein L2</fullName>
    </recommendedName>
</protein>
<keyword evidence="7 15" id="KW-0946">Virion</keyword>
<name>F6LNN5_9PAPI</name>
<keyword evidence="3 15" id="KW-0167">Capsid protein</keyword>
<dbReference type="GO" id="GO:0005198">
    <property type="term" value="F:structural molecule activity"/>
    <property type="evidence" value="ECO:0007669"/>
    <property type="project" value="UniProtKB-UniRule"/>
</dbReference>
<comment type="similarity">
    <text evidence="15">Belongs to the papillomaviridae L2 protein family.</text>
</comment>
<proteinExistence type="inferred from homology"/>
<keyword evidence="14 15" id="KW-1160">Virus entry into host cell</keyword>
<dbReference type="HAMAP" id="MF_04003">
    <property type="entry name" value="PPV_L2"/>
    <property type="match status" value="1"/>
</dbReference>
<keyword evidence="4 15" id="KW-1048">Host nucleus</keyword>
<evidence type="ECO:0000256" key="7">
    <source>
        <dbReference type="ARBA" id="ARBA00022844"/>
    </source>
</evidence>
<evidence type="ECO:0000256" key="11">
    <source>
        <dbReference type="ARBA" id="ARBA00023120"/>
    </source>
</evidence>
<keyword evidence="10" id="KW-1039">Host endosome</keyword>
<evidence type="ECO:0000256" key="13">
    <source>
        <dbReference type="ARBA" id="ARBA00023157"/>
    </source>
</evidence>
<evidence type="ECO:0000313" key="18">
    <source>
        <dbReference type="Proteomes" id="UP000102836"/>
    </source>
</evidence>
<keyword evidence="11 15" id="KW-1176">Cytoplasmic inwards viral transport</keyword>
<keyword evidence="2 15" id="KW-0597">Phosphoprotein</keyword>
<dbReference type="GO" id="GO:0042025">
    <property type="term" value="C:host cell nucleus"/>
    <property type="evidence" value="ECO:0007669"/>
    <property type="project" value="UniProtKB-SubCell"/>
</dbReference>
<dbReference type="InterPro" id="IPR000784">
    <property type="entry name" value="Late_L2"/>
</dbReference>
<evidence type="ECO:0000256" key="14">
    <source>
        <dbReference type="ARBA" id="ARBA00023296"/>
    </source>
</evidence>
<keyword evidence="5 15" id="KW-0945">Host-virus interaction</keyword>
<gene>
    <name evidence="15" type="primary">L2</name>
</gene>
<evidence type="ECO:0000256" key="9">
    <source>
        <dbReference type="ARBA" id="ARBA00022952"/>
    </source>
</evidence>